<dbReference type="Gene3D" id="1.10.530.10">
    <property type="match status" value="1"/>
</dbReference>
<gene>
    <name evidence="6" type="ORF">SRB5_64110</name>
</gene>
<keyword evidence="2" id="KW-0378">Hydrolase</keyword>
<evidence type="ECO:0000256" key="2">
    <source>
        <dbReference type="ARBA" id="ARBA00022801"/>
    </source>
</evidence>
<feature type="domain" description="Resuscitation-promoting factor core lysozyme-like" evidence="5">
    <location>
        <begin position="48"/>
        <end position="119"/>
    </location>
</feature>
<evidence type="ECO:0000256" key="3">
    <source>
        <dbReference type="SAM" id="MobiDB-lite"/>
    </source>
</evidence>
<dbReference type="AlphaFoldDB" id="A0A7K0CU20"/>
<evidence type="ECO:0000313" key="6">
    <source>
        <dbReference type="EMBL" id="MQY16214.1"/>
    </source>
</evidence>
<evidence type="ECO:0000313" key="7">
    <source>
        <dbReference type="Proteomes" id="UP000466345"/>
    </source>
</evidence>
<protein>
    <recommendedName>
        <fullName evidence="5">Resuscitation-promoting factor core lysozyme-like domain-containing protein</fullName>
    </recommendedName>
</protein>
<keyword evidence="7" id="KW-1185">Reference proteome</keyword>
<dbReference type="EMBL" id="WEGJ01000048">
    <property type="protein sequence ID" value="MQY16214.1"/>
    <property type="molecule type" value="Genomic_DNA"/>
</dbReference>
<feature type="region of interest" description="Disordered" evidence="3">
    <location>
        <begin position="154"/>
        <end position="298"/>
    </location>
</feature>
<sequence length="327" mass="33793">MRTGNGRHRRPKQAPAFVVNAGVTTAGIALPLLAAGSMAFAADGGGTPWNKVAECESDALWSADTGNGHYGGLQMTPEQWEQYGGQEYASRPDYASRAQQITVGERMMQDLGEDAFAQCADLSGLKQGAADPEIDPGQDYPDFEREDAGFVPVFENAGRDAGGEKDDNGNGKHRGSSAEDAKGQLHSSDQGSGRHRDTGTDASRTDGSTGLDGLGGLDGLDPLETEGTVGSDWGNSSSPSDDSTAAESAAPSSRGLSSLEDTSGSTRPSNGFTQGDGTGRAGDVRSSIGGYDATEAPWGSLGRAIDELPDVDIDGVDAGQYGETSYR</sequence>
<dbReference type="OrthoDB" id="1404170at2"/>
<comment type="similarity">
    <text evidence="1">Belongs to the transglycosylase family. Rpf subfamily.</text>
</comment>
<keyword evidence="4" id="KW-0732">Signal</keyword>
<feature type="compositionally biased region" description="Basic and acidic residues" evidence="3">
    <location>
        <begin position="157"/>
        <end position="183"/>
    </location>
</feature>
<dbReference type="GO" id="GO:0016787">
    <property type="term" value="F:hydrolase activity"/>
    <property type="evidence" value="ECO:0007669"/>
    <property type="project" value="UniProtKB-KW"/>
</dbReference>
<comment type="caution">
    <text evidence="6">The sequence shown here is derived from an EMBL/GenBank/DDBJ whole genome shotgun (WGS) entry which is preliminary data.</text>
</comment>
<reference evidence="6 7" key="1">
    <citation type="submission" date="2019-10" db="EMBL/GenBank/DDBJ databases">
        <title>Streptomyces smaragdinus sp. nov. and Streptomyces fabii sp. nov., isolated from the gut of fungus growing-termite Macrotermes natalensis.</title>
        <authorList>
            <person name="Schwitalla J."/>
            <person name="Benndorf R."/>
            <person name="Martin K."/>
            <person name="De Beer W."/>
            <person name="Kaster A.-K."/>
            <person name="Vollmers J."/>
            <person name="Poulsen M."/>
            <person name="Beemelmanns C."/>
        </authorList>
    </citation>
    <scope>NUCLEOTIDE SEQUENCE [LARGE SCALE GENOMIC DNA]</scope>
    <source>
        <strain evidence="6 7">RB5</strain>
    </source>
</reference>
<feature type="compositionally biased region" description="Polar residues" evidence="3">
    <location>
        <begin position="233"/>
        <end position="273"/>
    </location>
</feature>
<dbReference type="Proteomes" id="UP000466345">
    <property type="component" value="Unassembled WGS sequence"/>
</dbReference>
<proteinExistence type="inferred from homology"/>
<name>A0A7K0CU20_9ACTN</name>
<feature type="chain" id="PRO_5029563695" description="Resuscitation-promoting factor core lysozyme-like domain-containing protein" evidence="4">
    <location>
        <begin position="42"/>
        <end position="327"/>
    </location>
</feature>
<dbReference type="RefSeq" id="WP_153456997.1">
    <property type="nucleotide sequence ID" value="NZ_WEGJ01000048.1"/>
</dbReference>
<accession>A0A7K0CU20</accession>
<dbReference type="InterPro" id="IPR010618">
    <property type="entry name" value="RPF"/>
</dbReference>
<evidence type="ECO:0000256" key="1">
    <source>
        <dbReference type="ARBA" id="ARBA00010830"/>
    </source>
</evidence>
<evidence type="ECO:0000256" key="4">
    <source>
        <dbReference type="SAM" id="SignalP"/>
    </source>
</evidence>
<evidence type="ECO:0000259" key="5">
    <source>
        <dbReference type="Pfam" id="PF06737"/>
    </source>
</evidence>
<organism evidence="6 7">
    <name type="scientific">Streptomyces smaragdinus</name>
    <dbReference type="NCBI Taxonomy" id="2585196"/>
    <lineage>
        <taxon>Bacteria</taxon>
        <taxon>Bacillati</taxon>
        <taxon>Actinomycetota</taxon>
        <taxon>Actinomycetes</taxon>
        <taxon>Kitasatosporales</taxon>
        <taxon>Streptomycetaceae</taxon>
        <taxon>Streptomyces</taxon>
    </lineage>
</organism>
<dbReference type="SUPFAM" id="SSF53955">
    <property type="entry name" value="Lysozyme-like"/>
    <property type="match status" value="1"/>
</dbReference>
<dbReference type="CDD" id="cd13925">
    <property type="entry name" value="RPF"/>
    <property type="match status" value="1"/>
</dbReference>
<feature type="signal peptide" evidence="4">
    <location>
        <begin position="1"/>
        <end position="41"/>
    </location>
</feature>
<dbReference type="Pfam" id="PF06737">
    <property type="entry name" value="Transglycosylas"/>
    <property type="match status" value="1"/>
</dbReference>
<dbReference type="InterPro" id="IPR023346">
    <property type="entry name" value="Lysozyme-like_dom_sf"/>
</dbReference>